<dbReference type="OrthoDB" id="9805696at2"/>
<dbReference type="InterPro" id="IPR027417">
    <property type="entry name" value="P-loop_NTPase"/>
</dbReference>
<dbReference type="PROSITE" id="PS51194">
    <property type="entry name" value="HELICASE_CTER"/>
    <property type="match status" value="1"/>
</dbReference>
<comment type="similarity">
    <text evidence="7 11">Belongs to the DEAD box helicase family.</text>
</comment>
<dbReference type="GO" id="GO:0003676">
    <property type="term" value="F:nucleic acid binding"/>
    <property type="evidence" value="ECO:0007669"/>
    <property type="project" value="InterPro"/>
</dbReference>
<proteinExistence type="inferred from homology"/>
<evidence type="ECO:0000256" key="4">
    <source>
        <dbReference type="ARBA" id="ARBA00022801"/>
    </source>
</evidence>
<dbReference type="GO" id="GO:0005524">
    <property type="term" value="F:ATP binding"/>
    <property type="evidence" value="ECO:0007669"/>
    <property type="project" value="UniProtKB-KW"/>
</dbReference>
<dbReference type="CDD" id="cd00268">
    <property type="entry name" value="DEADc"/>
    <property type="match status" value="1"/>
</dbReference>
<feature type="domain" description="DEAD-box RNA helicase Q" evidence="15">
    <location>
        <begin position="2"/>
        <end position="30"/>
    </location>
</feature>
<evidence type="ECO:0000256" key="6">
    <source>
        <dbReference type="ARBA" id="ARBA00022840"/>
    </source>
</evidence>
<dbReference type="CDD" id="cd18787">
    <property type="entry name" value="SF2_C_DEAD"/>
    <property type="match status" value="1"/>
</dbReference>
<dbReference type="GO" id="GO:0042255">
    <property type="term" value="P:ribosome assembly"/>
    <property type="evidence" value="ECO:0007669"/>
    <property type="project" value="UniProtKB-ARBA"/>
</dbReference>
<evidence type="ECO:0000256" key="11">
    <source>
        <dbReference type="RuleBase" id="RU000492"/>
    </source>
</evidence>
<dbReference type="Pfam" id="PF00271">
    <property type="entry name" value="Helicase_C"/>
    <property type="match status" value="1"/>
</dbReference>
<dbReference type="PROSITE" id="PS51192">
    <property type="entry name" value="HELICASE_ATP_BIND_1"/>
    <property type="match status" value="1"/>
</dbReference>
<dbReference type="GO" id="GO:0005829">
    <property type="term" value="C:cytosol"/>
    <property type="evidence" value="ECO:0007669"/>
    <property type="project" value="TreeGrafter"/>
</dbReference>
<dbReference type="EMBL" id="VDUZ01000010">
    <property type="protein sequence ID" value="TXL76733.1"/>
    <property type="molecule type" value="Genomic_DNA"/>
</dbReference>
<evidence type="ECO:0000313" key="16">
    <source>
        <dbReference type="EMBL" id="TXL76733.1"/>
    </source>
</evidence>
<keyword evidence="5 11" id="KW-0347">Helicase</keyword>
<dbReference type="SMART" id="SM00490">
    <property type="entry name" value="HELICc"/>
    <property type="match status" value="1"/>
</dbReference>
<evidence type="ECO:0000256" key="5">
    <source>
        <dbReference type="ARBA" id="ARBA00022806"/>
    </source>
</evidence>
<dbReference type="GO" id="GO:0003724">
    <property type="term" value="F:RNA helicase activity"/>
    <property type="evidence" value="ECO:0007669"/>
    <property type="project" value="UniProtKB-EC"/>
</dbReference>
<keyword evidence="3 11" id="KW-0547">Nucleotide-binding</keyword>
<evidence type="ECO:0000259" key="14">
    <source>
        <dbReference type="PROSITE" id="PS51194"/>
    </source>
</evidence>
<evidence type="ECO:0000256" key="8">
    <source>
        <dbReference type="ARBA" id="ARBA00047984"/>
    </source>
</evidence>
<dbReference type="PANTHER" id="PTHR47959:SF13">
    <property type="entry name" value="ATP-DEPENDENT RNA HELICASE RHLE"/>
    <property type="match status" value="1"/>
</dbReference>
<comment type="caution">
    <text evidence="16">The sequence shown here is derived from an EMBL/GenBank/DDBJ whole genome shotgun (WGS) entry which is preliminary data.</text>
</comment>
<organism evidence="16 17">
    <name type="scientific">Vineibacter terrae</name>
    <dbReference type="NCBI Taxonomy" id="2586908"/>
    <lineage>
        <taxon>Bacteria</taxon>
        <taxon>Pseudomonadati</taxon>
        <taxon>Pseudomonadota</taxon>
        <taxon>Alphaproteobacteria</taxon>
        <taxon>Hyphomicrobiales</taxon>
        <taxon>Vineibacter</taxon>
    </lineage>
</organism>
<dbReference type="GO" id="GO:0016787">
    <property type="term" value="F:hydrolase activity"/>
    <property type="evidence" value="ECO:0007669"/>
    <property type="project" value="UniProtKB-KW"/>
</dbReference>
<dbReference type="FunFam" id="3.40.50.300:FF:000108">
    <property type="entry name" value="ATP-dependent RNA helicase RhlE"/>
    <property type="match status" value="1"/>
</dbReference>
<feature type="domain" description="Helicase ATP-binding" evidence="13">
    <location>
        <begin position="33"/>
        <end position="208"/>
    </location>
</feature>
<dbReference type="Pfam" id="PF00270">
    <property type="entry name" value="DEAD"/>
    <property type="match status" value="1"/>
</dbReference>
<dbReference type="InterPro" id="IPR050079">
    <property type="entry name" value="DEAD_box_RNA_helicase"/>
</dbReference>
<dbReference type="Gene3D" id="3.40.50.300">
    <property type="entry name" value="P-loop containing nucleotide triphosphate hydrolases"/>
    <property type="match status" value="2"/>
</dbReference>
<feature type="short sequence motif" description="Q motif" evidence="10">
    <location>
        <begin position="2"/>
        <end position="30"/>
    </location>
</feature>
<keyword evidence="6 11" id="KW-0067">ATP-binding</keyword>
<keyword evidence="17" id="KW-1185">Reference proteome</keyword>
<dbReference type="InterPro" id="IPR001650">
    <property type="entry name" value="Helicase_C-like"/>
</dbReference>
<dbReference type="InterPro" id="IPR014014">
    <property type="entry name" value="RNA_helicase_DEAD_Q_motif"/>
</dbReference>
<feature type="region of interest" description="Disordered" evidence="12">
    <location>
        <begin position="368"/>
        <end position="538"/>
    </location>
</feature>
<dbReference type="InterPro" id="IPR044742">
    <property type="entry name" value="DEAD/DEAH_RhlB"/>
</dbReference>
<keyword evidence="4 11" id="KW-0378">Hydrolase</keyword>
<dbReference type="GO" id="GO:0009266">
    <property type="term" value="P:response to temperature stimulus"/>
    <property type="evidence" value="ECO:0007669"/>
    <property type="project" value="UniProtKB-ARBA"/>
</dbReference>
<evidence type="ECO:0000256" key="1">
    <source>
        <dbReference type="ARBA" id="ARBA00012552"/>
    </source>
</evidence>
<dbReference type="InterPro" id="IPR011545">
    <property type="entry name" value="DEAD/DEAH_box_helicase_dom"/>
</dbReference>
<dbReference type="InterPro" id="IPR000629">
    <property type="entry name" value="RNA-helicase_DEAD-box_CS"/>
</dbReference>
<feature type="compositionally biased region" description="Basic and acidic residues" evidence="12">
    <location>
        <begin position="430"/>
        <end position="447"/>
    </location>
</feature>
<comment type="catalytic activity">
    <reaction evidence="8">
        <text>ATP + H2O = ADP + phosphate + H(+)</text>
        <dbReference type="Rhea" id="RHEA:13065"/>
        <dbReference type="ChEBI" id="CHEBI:15377"/>
        <dbReference type="ChEBI" id="CHEBI:15378"/>
        <dbReference type="ChEBI" id="CHEBI:30616"/>
        <dbReference type="ChEBI" id="CHEBI:43474"/>
        <dbReference type="ChEBI" id="CHEBI:456216"/>
        <dbReference type="EC" id="3.6.4.13"/>
    </reaction>
</comment>
<evidence type="ECO:0000256" key="7">
    <source>
        <dbReference type="ARBA" id="ARBA00038437"/>
    </source>
</evidence>
<gene>
    <name evidence="16" type="ORF">FHP25_11080</name>
</gene>
<sequence>MTSFTDLQLAEPLSRALAADGYETPTPIQQKAIPPLLAGSDLLGIAQTGTGKTAAFALPILHRLAAARRRPAGRTCRALILAPTRELALQIAESFNRYGRFLPLRVACVFGGVSERPQIQALQPGVDILVATPGRLLDLIGQRAVSLGELEVFVLDEADRMLDMGFIHDVRRIVRTLPAARQTALLSATMPADIATLARDLLREPVRIEVTPPATTVERIAQQVMFVDTAKKRELLVHLLQDSSIRRALVFTRTKHSANKVSEALDKAAVPSAAIHGNKSQGARQKALAQFKEGRLRVLVATDIAARGIDIDDVTHVFNFDLPNEPESYVHRIGRTARAGADGAAIAFCDAGEAGYLRDIERTTRQKIPVSTDHPFHHAGIANGSVTAPPPASLQGRRTHGGGGGGGHGGRRSEHPGRGQRGHGAGGRNESPRHEDRSTRHLHRGGDGTRGGADPASRNHPTPKRERPAHADSRRDGARHNDDGARAHGPRGERRHSHGKGHPGADGASRASGPARGPSRPRGDSWMRSLSSHGGDGR</sequence>
<evidence type="ECO:0000256" key="3">
    <source>
        <dbReference type="ARBA" id="ARBA00022741"/>
    </source>
</evidence>
<dbReference type="SMART" id="SM00487">
    <property type="entry name" value="DEXDc"/>
    <property type="match status" value="1"/>
</dbReference>
<protein>
    <recommendedName>
        <fullName evidence="9">DEAD-box ATP-dependent RNA helicase RhpA</fullName>
        <ecNumber evidence="1">3.6.4.13</ecNumber>
    </recommendedName>
</protein>
<reference evidence="16 17" key="1">
    <citation type="submission" date="2019-06" db="EMBL/GenBank/DDBJ databases">
        <title>New taxonomy in bacterial strain CC-CFT640, isolated from vineyard.</title>
        <authorList>
            <person name="Lin S.-Y."/>
            <person name="Tsai C.-F."/>
            <person name="Young C.-C."/>
        </authorList>
    </citation>
    <scope>NUCLEOTIDE SEQUENCE [LARGE SCALE GENOMIC DNA]</scope>
    <source>
        <strain evidence="16 17">CC-CFT640</strain>
    </source>
</reference>
<evidence type="ECO:0000259" key="13">
    <source>
        <dbReference type="PROSITE" id="PS51192"/>
    </source>
</evidence>
<dbReference type="PANTHER" id="PTHR47959">
    <property type="entry name" value="ATP-DEPENDENT RNA HELICASE RHLE-RELATED"/>
    <property type="match status" value="1"/>
</dbReference>
<dbReference type="PROSITE" id="PS00039">
    <property type="entry name" value="DEAD_ATP_HELICASE"/>
    <property type="match status" value="1"/>
</dbReference>
<dbReference type="RefSeq" id="WP_147846995.1">
    <property type="nucleotide sequence ID" value="NZ_VDUZ01000010.1"/>
</dbReference>
<evidence type="ECO:0000256" key="9">
    <source>
        <dbReference type="ARBA" id="ARBA00074363"/>
    </source>
</evidence>
<accession>A0A5C8PPT4</accession>
<evidence type="ECO:0000259" key="15">
    <source>
        <dbReference type="PROSITE" id="PS51195"/>
    </source>
</evidence>
<dbReference type="AlphaFoldDB" id="A0A5C8PPT4"/>
<evidence type="ECO:0000256" key="2">
    <source>
        <dbReference type="ARBA" id="ARBA00022490"/>
    </source>
</evidence>
<dbReference type="Proteomes" id="UP000321638">
    <property type="component" value="Unassembled WGS sequence"/>
</dbReference>
<keyword evidence="2" id="KW-0963">Cytoplasm</keyword>
<feature type="domain" description="Helicase C-terminal" evidence="14">
    <location>
        <begin position="231"/>
        <end position="382"/>
    </location>
</feature>
<evidence type="ECO:0000256" key="10">
    <source>
        <dbReference type="PROSITE-ProRule" id="PRU00552"/>
    </source>
</evidence>
<dbReference type="SUPFAM" id="SSF52540">
    <property type="entry name" value="P-loop containing nucleoside triphosphate hydrolases"/>
    <property type="match status" value="1"/>
</dbReference>
<dbReference type="EC" id="3.6.4.13" evidence="1"/>
<feature type="compositionally biased region" description="Basic and acidic residues" evidence="12">
    <location>
        <begin position="463"/>
        <end position="492"/>
    </location>
</feature>
<name>A0A5C8PPT4_9HYPH</name>
<evidence type="ECO:0000313" key="17">
    <source>
        <dbReference type="Proteomes" id="UP000321638"/>
    </source>
</evidence>
<evidence type="ECO:0000256" key="12">
    <source>
        <dbReference type="SAM" id="MobiDB-lite"/>
    </source>
</evidence>
<dbReference type="InterPro" id="IPR014001">
    <property type="entry name" value="Helicase_ATP-bd"/>
</dbReference>
<dbReference type="PROSITE" id="PS51195">
    <property type="entry name" value="Q_MOTIF"/>
    <property type="match status" value="1"/>
</dbReference>